<comment type="similarity">
    <text evidence="3 15">Belongs to the anthranilate synthase component I family.</text>
</comment>
<keyword evidence="7 15" id="KW-0028">Amino-acid biosynthesis</keyword>
<organism evidence="18 19">
    <name type="scientific">Exiguobacterium aestuarii</name>
    <dbReference type="NCBI Taxonomy" id="273527"/>
    <lineage>
        <taxon>Bacteria</taxon>
        <taxon>Bacillati</taxon>
        <taxon>Bacillota</taxon>
        <taxon>Bacilli</taxon>
        <taxon>Bacillales</taxon>
        <taxon>Bacillales Family XII. Incertae Sedis</taxon>
        <taxon>Exiguobacterium</taxon>
    </lineage>
</organism>
<keyword evidence="19" id="KW-1185">Reference proteome</keyword>
<evidence type="ECO:0000256" key="9">
    <source>
        <dbReference type="ARBA" id="ARBA00022822"/>
    </source>
</evidence>
<dbReference type="SUPFAM" id="SSF56322">
    <property type="entry name" value="ADC synthase"/>
    <property type="match status" value="1"/>
</dbReference>
<evidence type="ECO:0000256" key="15">
    <source>
        <dbReference type="RuleBase" id="RU364045"/>
    </source>
</evidence>
<dbReference type="EC" id="4.1.3.27" evidence="5 15"/>
<evidence type="ECO:0000256" key="11">
    <source>
        <dbReference type="ARBA" id="ARBA00023141"/>
    </source>
</evidence>
<dbReference type="RefSeq" id="WP_214786639.1">
    <property type="nucleotide sequence ID" value="NZ_JANIEL010000094.1"/>
</dbReference>
<evidence type="ECO:0000256" key="12">
    <source>
        <dbReference type="ARBA" id="ARBA00023239"/>
    </source>
</evidence>
<dbReference type="Gene3D" id="3.60.120.10">
    <property type="entry name" value="Anthranilate synthase"/>
    <property type="match status" value="1"/>
</dbReference>
<dbReference type="PRINTS" id="PR00095">
    <property type="entry name" value="ANTSNTHASEI"/>
</dbReference>
<evidence type="ECO:0000256" key="8">
    <source>
        <dbReference type="ARBA" id="ARBA00022723"/>
    </source>
</evidence>
<comment type="cofactor">
    <cofactor evidence="1 15">
        <name>Mg(2+)</name>
        <dbReference type="ChEBI" id="CHEBI:18420"/>
    </cofactor>
</comment>
<comment type="subunit">
    <text evidence="4 15">Heterotetramer consisting of two non-identical subunits: a beta subunit (TrpG) and a large alpha subunit (TrpE).</text>
</comment>
<dbReference type="GO" id="GO:0004049">
    <property type="term" value="F:anthranilate synthase activity"/>
    <property type="evidence" value="ECO:0007669"/>
    <property type="project" value="UniProtKB-EC"/>
</dbReference>
<dbReference type="InterPro" id="IPR005801">
    <property type="entry name" value="ADC_synthase"/>
</dbReference>
<protein>
    <recommendedName>
        <fullName evidence="6 15">Anthranilate synthase component 1</fullName>
        <ecNumber evidence="5 15">4.1.3.27</ecNumber>
    </recommendedName>
</protein>
<evidence type="ECO:0000256" key="3">
    <source>
        <dbReference type="ARBA" id="ARBA00009562"/>
    </source>
</evidence>
<dbReference type="Pfam" id="PF00425">
    <property type="entry name" value="Chorismate_bind"/>
    <property type="match status" value="1"/>
</dbReference>
<evidence type="ECO:0000259" key="17">
    <source>
        <dbReference type="Pfam" id="PF04715"/>
    </source>
</evidence>
<evidence type="ECO:0000256" key="13">
    <source>
        <dbReference type="ARBA" id="ARBA00025634"/>
    </source>
</evidence>
<name>A0ABW2PKF3_9BACL</name>
<gene>
    <name evidence="15 18" type="primary">trpE</name>
    <name evidence="18" type="ORF">ACFQO8_02450</name>
</gene>
<evidence type="ECO:0000313" key="19">
    <source>
        <dbReference type="Proteomes" id="UP001596439"/>
    </source>
</evidence>
<comment type="pathway">
    <text evidence="2 15">Amino-acid biosynthesis; L-tryptophan biosynthesis; L-tryptophan from chorismate: step 1/5.</text>
</comment>
<dbReference type="InterPro" id="IPR019999">
    <property type="entry name" value="Anth_synth_I-like"/>
</dbReference>
<dbReference type="InterPro" id="IPR015890">
    <property type="entry name" value="Chorismate_C"/>
</dbReference>
<evidence type="ECO:0000256" key="4">
    <source>
        <dbReference type="ARBA" id="ARBA00011575"/>
    </source>
</evidence>
<evidence type="ECO:0000256" key="1">
    <source>
        <dbReference type="ARBA" id="ARBA00001946"/>
    </source>
</evidence>
<dbReference type="Proteomes" id="UP001596439">
    <property type="component" value="Unassembled WGS sequence"/>
</dbReference>
<dbReference type="InterPro" id="IPR006805">
    <property type="entry name" value="Anth_synth_I_N"/>
</dbReference>
<dbReference type="Pfam" id="PF04715">
    <property type="entry name" value="Anth_synt_I_N"/>
    <property type="match status" value="1"/>
</dbReference>
<proteinExistence type="inferred from homology"/>
<keyword evidence="10 15" id="KW-0460">Magnesium</keyword>
<evidence type="ECO:0000256" key="5">
    <source>
        <dbReference type="ARBA" id="ARBA00012266"/>
    </source>
</evidence>
<sequence>MQQLIINGDELTPVAIFHRLQGERKVLLESRAEGKHGRYSIIAANPVETIRVDGNDVTDSTGTIYADDPLHALSERITREDIEAPYPFIGGAVGYIGYDLLRVYEPIPNTPTETRDLPDALFQRYETIVLYDHLEEQVILIDTSETDATMRLESIRGQLETPETHALEPVVRTSEHILTTKDEFIDRVLQAKEAILAGEVFQLVLSQRIDATFTGDPFHFYRTLRKQNPSPYLFYIDLGEAIVLGASPESLVRVENGTVTTNPIAGTRPRGKTAEEDMRHAESLLQDEKELAEHRMLLDLGRNDIGRVAKVGTVTIPKHIELERFKNVMHLVSEVEGELRDDVTPIDALRACLPAGTVSGAPKIRAMQLIDELETVKREVYAGAIGYLDVRGGFDFALAIRTMVIQGDTAHVQAGAGIVYDSDPVSEYEETLHKAKSLLEVFA</sequence>
<dbReference type="PANTHER" id="PTHR11236">
    <property type="entry name" value="AMINOBENZOATE/ANTHRANILATE SYNTHASE"/>
    <property type="match status" value="1"/>
</dbReference>
<evidence type="ECO:0000256" key="10">
    <source>
        <dbReference type="ARBA" id="ARBA00022842"/>
    </source>
</evidence>
<feature type="domain" description="Chorismate-utilising enzyme C-terminal" evidence="16">
    <location>
        <begin position="181"/>
        <end position="434"/>
    </location>
</feature>
<evidence type="ECO:0000256" key="7">
    <source>
        <dbReference type="ARBA" id="ARBA00022605"/>
    </source>
</evidence>
<dbReference type="InterPro" id="IPR005256">
    <property type="entry name" value="Anth_synth_I_PabB"/>
</dbReference>
<evidence type="ECO:0000256" key="2">
    <source>
        <dbReference type="ARBA" id="ARBA00004873"/>
    </source>
</evidence>
<keyword evidence="8 15" id="KW-0479">Metal-binding</keyword>
<comment type="catalytic activity">
    <reaction evidence="14 15">
        <text>chorismate + L-glutamine = anthranilate + pyruvate + L-glutamate + H(+)</text>
        <dbReference type="Rhea" id="RHEA:21732"/>
        <dbReference type="ChEBI" id="CHEBI:15361"/>
        <dbReference type="ChEBI" id="CHEBI:15378"/>
        <dbReference type="ChEBI" id="CHEBI:16567"/>
        <dbReference type="ChEBI" id="CHEBI:29748"/>
        <dbReference type="ChEBI" id="CHEBI:29985"/>
        <dbReference type="ChEBI" id="CHEBI:58359"/>
        <dbReference type="EC" id="4.1.3.27"/>
    </reaction>
</comment>
<keyword evidence="9 15" id="KW-0822">Tryptophan biosynthesis</keyword>
<keyword evidence="11 15" id="KW-0057">Aromatic amino acid biosynthesis</keyword>
<feature type="domain" description="Anthranilate synthase component I N-terminal" evidence="17">
    <location>
        <begin position="9"/>
        <end position="139"/>
    </location>
</feature>
<evidence type="ECO:0000256" key="14">
    <source>
        <dbReference type="ARBA" id="ARBA00047683"/>
    </source>
</evidence>
<evidence type="ECO:0000313" key="18">
    <source>
        <dbReference type="EMBL" id="MFC7388987.1"/>
    </source>
</evidence>
<evidence type="ECO:0000256" key="6">
    <source>
        <dbReference type="ARBA" id="ARBA00020653"/>
    </source>
</evidence>
<evidence type="ECO:0000259" key="16">
    <source>
        <dbReference type="Pfam" id="PF00425"/>
    </source>
</evidence>
<reference evidence="19" key="1">
    <citation type="journal article" date="2019" name="Int. J. Syst. Evol. Microbiol.">
        <title>The Global Catalogue of Microorganisms (GCM) 10K type strain sequencing project: providing services to taxonomists for standard genome sequencing and annotation.</title>
        <authorList>
            <consortium name="The Broad Institute Genomics Platform"/>
            <consortium name="The Broad Institute Genome Sequencing Center for Infectious Disease"/>
            <person name="Wu L."/>
            <person name="Ma J."/>
        </authorList>
    </citation>
    <scope>NUCLEOTIDE SEQUENCE [LARGE SCALE GENOMIC DNA]</scope>
    <source>
        <strain evidence="19">CCUG 55590</strain>
    </source>
</reference>
<comment type="function">
    <text evidence="13 15">Part of a heterotetrameric complex that catalyzes the two-step biosynthesis of anthranilate, an intermediate in the biosynthesis of L-tryptophan. In the first step, the glutamine-binding beta subunit (TrpG) of anthranilate synthase (AS) provides the glutamine amidotransferase activity which generates ammonia as a substrate that, along with chorismate, is used in the second step, catalyzed by the large alpha subunit of AS (TrpE) to produce anthranilate. In the absence of TrpG, TrpE can synthesize anthranilate directly from chorismate and high concentrations of ammonia.</text>
</comment>
<comment type="caution">
    <text evidence="18">The sequence shown here is derived from an EMBL/GenBank/DDBJ whole genome shotgun (WGS) entry which is preliminary data.</text>
</comment>
<accession>A0ABW2PKF3</accession>
<keyword evidence="12 15" id="KW-0456">Lyase</keyword>
<dbReference type="NCBIfam" id="TIGR00564">
    <property type="entry name" value="trpE_most"/>
    <property type="match status" value="1"/>
</dbReference>
<dbReference type="EMBL" id="JBHTCE010000001">
    <property type="protein sequence ID" value="MFC7388987.1"/>
    <property type="molecule type" value="Genomic_DNA"/>
</dbReference>
<dbReference type="PANTHER" id="PTHR11236:SF48">
    <property type="entry name" value="ISOCHORISMATE SYNTHASE MENF"/>
    <property type="match status" value="1"/>
</dbReference>